<feature type="transmembrane region" description="Helical" evidence="1">
    <location>
        <begin position="34"/>
        <end position="57"/>
    </location>
</feature>
<keyword evidence="1" id="KW-0812">Transmembrane</keyword>
<feature type="transmembrane region" description="Helical" evidence="1">
    <location>
        <begin position="6"/>
        <end position="22"/>
    </location>
</feature>
<dbReference type="Proteomes" id="UP000054485">
    <property type="component" value="Unassembled WGS sequence"/>
</dbReference>
<keyword evidence="3" id="KW-1185">Reference proteome</keyword>
<proteinExistence type="predicted"/>
<reference evidence="3" key="2">
    <citation type="submission" date="2015-01" db="EMBL/GenBank/DDBJ databases">
        <title>Evolutionary Origins and Diversification of the Mycorrhizal Mutualists.</title>
        <authorList>
            <consortium name="DOE Joint Genome Institute"/>
            <consortium name="Mycorrhizal Genomics Consortium"/>
            <person name="Kohler A."/>
            <person name="Kuo A."/>
            <person name="Nagy L.G."/>
            <person name="Floudas D."/>
            <person name="Copeland A."/>
            <person name="Barry K.W."/>
            <person name="Cichocki N."/>
            <person name="Veneault-Fourrey C."/>
            <person name="LaButti K."/>
            <person name="Lindquist E.A."/>
            <person name="Lipzen A."/>
            <person name="Lundell T."/>
            <person name="Morin E."/>
            <person name="Murat C."/>
            <person name="Riley R."/>
            <person name="Ohm R."/>
            <person name="Sun H."/>
            <person name="Tunlid A."/>
            <person name="Henrissat B."/>
            <person name="Grigoriev I.V."/>
            <person name="Hibbett D.S."/>
            <person name="Martin F."/>
        </authorList>
    </citation>
    <scope>NUCLEOTIDE SEQUENCE [LARGE SCALE GENOMIC DNA]</scope>
    <source>
        <strain evidence="3">UH-Slu-Lm8-n1</strain>
    </source>
</reference>
<organism evidence="2 3">
    <name type="scientific">Suillus luteus UH-Slu-Lm8-n1</name>
    <dbReference type="NCBI Taxonomy" id="930992"/>
    <lineage>
        <taxon>Eukaryota</taxon>
        <taxon>Fungi</taxon>
        <taxon>Dikarya</taxon>
        <taxon>Basidiomycota</taxon>
        <taxon>Agaricomycotina</taxon>
        <taxon>Agaricomycetes</taxon>
        <taxon>Agaricomycetidae</taxon>
        <taxon>Boletales</taxon>
        <taxon>Suillineae</taxon>
        <taxon>Suillaceae</taxon>
        <taxon>Suillus</taxon>
    </lineage>
</organism>
<protein>
    <submittedName>
        <fullName evidence="2">Uncharacterized protein</fullName>
    </submittedName>
</protein>
<keyword evidence="1" id="KW-1133">Transmembrane helix</keyword>
<name>A0A0D0B499_9AGAM</name>
<feature type="transmembrane region" description="Helical" evidence="1">
    <location>
        <begin position="166"/>
        <end position="190"/>
    </location>
</feature>
<sequence length="226" mass="25071">MFVAINWTSAVVFAILGVIMIARLRAMYQQSRNLLIFLVIVFLTVNITDGVITALVMKCITEEELILSGTYQCTANVEEDLLRSVSMNWILATAWEVLALCLVLWIAVKHFRSLQRPSTAWITISDSVTALMKTHVLYFASFLAISCFKLIYLSPSISEDQYSMGAQVYGGAFQICALVQMFVLGPRLILRVRENHTKLAADSDAGISLTSIIFQDRICVSTGSGV</sequence>
<evidence type="ECO:0000313" key="3">
    <source>
        <dbReference type="Proteomes" id="UP000054485"/>
    </source>
</evidence>
<dbReference type="AlphaFoldDB" id="A0A0D0B499"/>
<dbReference type="EMBL" id="KN835379">
    <property type="protein sequence ID" value="KIK38693.1"/>
    <property type="molecule type" value="Genomic_DNA"/>
</dbReference>
<feature type="transmembrane region" description="Helical" evidence="1">
    <location>
        <begin position="136"/>
        <end position="154"/>
    </location>
</feature>
<feature type="transmembrane region" description="Helical" evidence="1">
    <location>
        <begin position="89"/>
        <end position="108"/>
    </location>
</feature>
<evidence type="ECO:0000256" key="1">
    <source>
        <dbReference type="SAM" id="Phobius"/>
    </source>
</evidence>
<dbReference type="HOGENOM" id="CLU_057751_1_0_1"/>
<keyword evidence="1" id="KW-0472">Membrane</keyword>
<dbReference type="OrthoDB" id="2649129at2759"/>
<accession>A0A0D0B499</accession>
<evidence type="ECO:0000313" key="2">
    <source>
        <dbReference type="EMBL" id="KIK38693.1"/>
    </source>
</evidence>
<reference evidence="2 3" key="1">
    <citation type="submission" date="2014-04" db="EMBL/GenBank/DDBJ databases">
        <authorList>
            <consortium name="DOE Joint Genome Institute"/>
            <person name="Kuo A."/>
            <person name="Ruytinx J."/>
            <person name="Rineau F."/>
            <person name="Colpaert J."/>
            <person name="Kohler A."/>
            <person name="Nagy L.G."/>
            <person name="Floudas D."/>
            <person name="Copeland A."/>
            <person name="Barry K.W."/>
            <person name="Cichocki N."/>
            <person name="Veneault-Fourrey C."/>
            <person name="LaButti K."/>
            <person name="Lindquist E.A."/>
            <person name="Lipzen A."/>
            <person name="Lundell T."/>
            <person name="Morin E."/>
            <person name="Murat C."/>
            <person name="Sun H."/>
            <person name="Tunlid A."/>
            <person name="Henrissat B."/>
            <person name="Grigoriev I.V."/>
            <person name="Hibbett D.S."/>
            <person name="Martin F."/>
            <person name="Nordberg H.P."/>
            <person name="Cantor M.N."/>
            <person name="Hua S.X."/>
        </authorList>
    </citation>
    <scope>NUCLEOTIDE SEQUENCE [LARGE SCALE GENOMIC DNA]</scope>
    <source>
        <strain evidence="2 3">UH-Slu-Lm8-n1</strain>
    </source>
</reference>
<dbReference type="InParanoid" id="A0A0D0B499"/>
<gene>
    <name evidence="2" type="ORF">CY34DRAFT_809089</name>
</gene>